<evidence type="ECO:0000313" key="2">
    <source>
        <dbReference type="Proteomes" id="UP000799441"/>
    </source>
</evidence>
<organism evidence="1 2">
    <name type="scientific">Polychaeton citri CBS 116435</name>
    <dbReference type="NCBI Taxonomy" id="1314669"/>
    <lineage>
        <taxon>Eukaryota</taxon>
        <taxon>Fungi</taxon>
        <taxon>Dikarya</taxon>
        <taxon>Ascomycota</taxon>
        <taxon>Pezizomycotina</taxon>
        <taxon>Dothideomycetes</taxon>
        <taxon>Dothideomycetidae</taxon>
        <taxon>Capnodiales</taxon>
        <taxon>Capnodiaceae</taxon>
        <taxon>Polychaeton</taxon>
    </lineage>
</organism>
<protein>
    <submittedName>
        <fullName evidence="1">Uncharacterized protein</fullName>
    </submittedName>
</protein>
<reference evidence="1" key="1">
    <citation type="journal article" date="2020" name="Stud. Mycol.">
        <title>101 Dothideomycetes genomes: a test case for predicting lifestyles and emergence of pathogens.</title>
        <authorList>
            <person name="Haridas S."/>
            <person name="Albert R."/>
            <person name="Binder M."/>
            <person name="Bloem J."/>
            <person name="Labutti K."/>
            <person name="Salamov A."/>
            <person name="Andreopoulos B."/>
            <person name="Baker S."/>
            <person name="Barry K."/>
            <person name="Bills G."/>
            <person name="Bluhm B."/>
            <person name="Cannon C."/>
            <person name="Castanera R."/>
            <person name="Culley D."/>
            <person name="Daum C."/>
            <person name="Ezra D."/>
            <person name="Gonzalez J."/>
            <person name="Henrissat B."/>
            <person name="Kuo A."/>
            <person name="Liang C."/>
            <person name="Lipzen A."/>
            <person name="Lutzoni F."/>
            <person name="Magnuson J."/>
            <person name="Mondo S."/>
            <person name="Nolan M."/>
            <person name="Ohm R."/>
            <person name="Pangilinan J."/>
            <person name="Park H.-J."/>
            <person name="Ramirez L."/>
            <person name="Alfaro M."/>
            <person name="Sun H."/>
            <person name="Tritt A."/>
            <person name="Yoshinaga Y."/>
            <person name="Zwiers L.-H."/>
            <person name="Turgeon B."/>
            <person name="Goodwin S."/>
            <person name="Spatafora J."/>
            <person name="Crous P."/>
            <person name="Grigoriev I."/>
        </authorList>
    </citation>
    <scope>NUCLEOTIDE SEQUENCE</scope>
    <source>
        <strain evidence="1">CBS 116435</strain>
    </source>
</reference>
<dbReference type="Proteomes" id="UP000799441">
    <property type="component" value="Unassembled WGS sequence"/>
</dbReference>
<dbReference type="AlphaFoldDB" id="A0A9P4QAI6"/>
<evidence type="ECO:0000313" key="1">
    <source>
        <dbReference type="EMBL" id="KAF2722198.1"/>
    </source>
</evidence>
<accession>A0A9P4QAI6</accession>
<dbReference type="EMBL" id="MU003784">
    <property type="protein sequence ID" value="KAF2722198.1"/>
    <property type="molecule type" value="Genomic_DNA"/>
</dbReference>
<gene>
    <name evidence="1" type="ORF">K431DRAFT_57500</name>
</gene>
<proteinExistence type="predicted"/>
<comment type="caution">
    <text evidence="1">The sequence shown here is derived from an EMBL/GenBank/DDBJ whole genome shotgun (WGS) entry which is preliminary data.</text>
</comment>
<keyword evidence="2" id="KW-1185">Reference proteome</keyword>
<sequence>MPAYHLHLPRQTYAPSQEDGCRLTRRTQQFVIDHSCQHPGTTTTLAPGRSSSTQYLGSSRPRQSIICITKDLPVCMMRQGQVLQVHLYLLPRSSPNQRRRQAKVDPEAAMLFSARSRLPPVPIPIEPLQKCQALLLPLSLSLLSCPNQERHYLKEVTPVNESC</sequence>
<name>A0A9P4QAI6_9PEZI</name>